<keyword evidence="2" id="KW-0812">Transmembrane</keyword>
<sequence>MDTHARSRTNCMLCRLQCAGLTLLAAAVCGLPIMAQAAVPVAATPTCTVAPAFAAAVAEPEVYDSHISFSNTVKVQVNVDAQGRAHDARVLNGSRNRVLDDAARQAALSWKYQCTGPGGIAQPVVPVPEPACRLDRLSWADNEPRFSSAVRSSGLRGSAEVWLRPVAGDPAKTEVKIGRSSGDARIDDTLLNAARNWRLTCPPDAPVKHPWISFTQSFNFEPRRQPAATEASEPEPDDVVIANDALLEFGTVAGFVEALPKMKGVDLAPDQSSQPGMTLYNTSLGAIMREIEMTEGRLKPVTMTHWLVMVPPHRTAPAVVRTFKREVIDAKTGKAHMQTDISILCESGPAECAELRRRRDTLLRSP</sequence>
<dbReference type="KEGG" id="sml:Smlt0162"/>
<dbReference type="NCBIfam" id="TIGR01352">
    <property type="entry name" value="tonB_Cterm"/>
    <property type="match status" value="1"/>
</dbReference>
<name>B2FHC8_STRMK</name>
<proteinExistence type="predicted"/>
<dbReference type="Pfam" id="PF03544">
    <property type="entry name" value="TonB_C"/>
    <property type="match status" value="1"/>
</dbReference>
<evidence type="ECO:0000256" key="4">
    <source>
        <dbReference type="ARBA" id="ARBA00023136"/>
    </source>
</evidence>
<feature type="chain" id="PRO_5002777330" description="TonB C-terminal domain-containing protein" evidence="5">
    <location>
        <begin position="38"/>
        <end position="366"/>
    </location>
</feature>
<dbReference type="InterPro" id="IPR037682">
    <property type="entry name" value="TonB_C"/>
</dbReference>
<organism evidence="7 8">
    <name type="scientific">Stenotrophomonas maltophilia (strain K279a)</name>
    <dbReference type="NCBI Taxonomy" id="522373"/>
    <lineage>
        <taxon>Bacteria</taxon>
        <taxon>Pseudomonadati</taxon>
        <taxon>Pseudomonadota</taxon>
        <taxon>Gammaproteobacteria</taxon>
        <taxon>Lysobacterales</taxon>
        <taxon>Lysobacteraceae</taxon>
        <taxon>Stenotrophomonas</taxon>
        <taxon>Stenotrophomonas maltophilia group</taxon>
    </lineage>
</organism>
<dbReference type="AlphaFoldDB" id="B2FHC8"/>
<accession>B2FHC8</accession>
<evidence type="ECO:0000313" key="8">
    <source>
        <dbReference type="Proteomes" id="UP000008840"/>
    </source>
</evidence>
<dbReference type="eggNOG" id="COG0810">
    <property type="taxonomic scope" value="Bacteria"/>
</dbReference>
<keyword evidence="4" id="KW-0472">Membrane</keyword>
<evidence type="ECO:0000256" key="2">
    <source>
        <dbReference type="ARBA" id="ARBA00022692"/>
    </source>
</evidence>
<dbReference type="HOGENOM" id="CLU_780582_0_0_6"/>
<dbReference type="EnsemblBacteria" id="CAQ43771">
    <property type="protein sequence ID" value="CAQ43771"/>
    <property type="gene ID" value="Smlt0162"/>
</dbReference>
<dbReference type="Proteomes" id="UP000008840">
    <property type="component" value="Chromosome"/>
</dbReference>
<dbReference type="EMBL" id="AM743169">
    <property type="protein sequence ID" value="CAQ43771.1"/>
    <property type="molecule type" value="Genomic_DNA"/>
</dbReference>
<evidence type="ECO:0000256" key="3">
    <source>
        <dbReference type="ARBA" id="ARBA00022989"/>
    </source>
</evidence>
<feature type="signal peptide" evidence="5">
    <location>
        <begin position="1"/>
        <end position="37"/>
    </location>
</feature>
<keyword evidence="8" id="KW-1185">Reference proteome</keyword>
<keyword evidence="5" id="KW-0732">Signal</keyword>
<dbReference type="SUPFAM" id="SSF74653">
    <property type="entry name" value="TolA/TonB C-terminal domain"/>
    <property type="match status" value="2"/>
</dbReference>
<evidence type="ECO:0000259" key="6">
    <source>
        <dbReference type="Pfam" id="PF03544"/>
    </source>
</evidence>
<feature type="domain" description="TonB C-terminal" evidence="6">
    <location>
        <begin position="72"/>
        <end position="121"/>
    </location>
</feature>
<dbReference type="GO" id="GO:0016020">
    <property type="term" value="C:membrane"/>
    <property type="evidence" value="ECO:0007669"/>
    <property type="project" value="UniProtKB-SubCell"/>
</dbReference>
<evidence type="ECO:0000313" key="7">
    <source>
        <dbReference type="EMBL" id="CAQ43771.1"/>
    </source>
</evidence>
<dbReference type="PATRIC" id="fig|522373.3.peg.152"/>
<evidence type="ECO:0000256" key="1">
    <source>
        <dbReference type="ARBA" id="ARBA00004167"/>
    </source>
</evidence>
<keyword evidence="3" id="KW-1133">Transmembrane helix</keyword>
<dbReference type="Gene3D" id="3.30.2420.10">
    <property type="entry name" value="TonB"/>
    <property type="match status" value="1"/>
</dbReference>
<gene>
    <name evidence="7" type="ordered locus">Smlt0162</name>
</gene>
<comment type="subcellular location">
    <subcellularLocation>
        <location evidence="1">Membrane</location>
        <topology evidence="1">Single-pass membrane protein</topology>
    </subcellularLocation>
</comment>
<dbReference type="InterPro" id="IPR006260">
    <property type="entry name" value="TonB/TolA_C"/>
</dbReference>
<protein>
    <recommendedName>
        <fullName evidence="6">TonB C-terminal domain-containing protein</fullName>
    </recommendedName>
</protein>
<dbReference type="GO" id="GO:0055085">
    <property type="term" value="P:transmembrane transport"/>
    <property type="evidence" value="ECO:0007669"/>
    <property type="project" value="InterPro"/>
</dbReference>
<reference evidence="7 8" key="1">
    <citation type="journal article" date="2008" name="Genome Biol.">
        <title>The complete genome, comparative and functional analysis of Stenotrophomonas maltophilia reveals an organism heavily shielded by drug resistance determinants.</title>
        <authorList>
            <person name="Crossman L.C."/>
            <person name="Gould V.C."/>
            <person name="Dow J.M."/>
            <person name="Vernikos G.S."/>
            <person name="Okazaki A."/>
            <person name="Sebaihia M."/>
            <person name="Saunders D."/>
            <person name="Arrowsmith C."/>
            <person name="Carver T."/>
            <person name="Peters N."/>
            <person name="Adlem E."/>
            <person name="Kerhornou A."/>
            <person name="Lord A."/>
            <person name="Murphy L."/>
            <person name="Seeger K."/>
            <person name="Squares R."/>
            <person name="Rutter S."/>
            <person name="Quail M.A."/>
            <person name="Rajandream M.A."/>
            <person name="Harris D."/>
            <person name="Churcher C."/>
            <person name="Bentley S.D."/>
            <person name="Parkhill J."/>
            <person name="Thomson N.R."/>
            <person name="Avison M.B."/>
        </authorList>
    </citation>
    <scope>NUCLEOTIDE SEQUENCE [LARGE SCALE GENOMIC DNA]</scope>
    <source>
        <strain evidence="7 8">K279a</strain>
    </source>
</reference>
<evidence type="ECO:0000256" key="5">
    <source>
        <dbReference type="SAM" id="SignalP"/>
    </source>
</evidence>